<feature type="domain" description="DHHA1" evidence="7">
    <location>
        <begin position="347"/>
        <end position="439"/>
    </location>
</feature>
<dbReference type="InterPro" id="IPR004610">
    <property type="entry name" value="RecJ"/>
</dbReference>
<evidence type="ECO:0000259" key="8">
    <source>
        <dbReference type="Pfam" id="PF17768"/>
    </source>
</evidence>
<dbReference type="Gene3D" id="3.10.310.30">
    <property type="match status" value="1"/>
</dbReference>
<dbReference type="SUPFAM" id="SSF64182">
    <property type="entry name" value="DHH phosphoesterases"/>
    <property type="match status" value="1"/>
</dbReference>
<name>A0A0B7H214_9FLAO</name>
<dbReference type="InterPro" id="IPR003156">
    <property type="entry name" value="DHHA1_dom"/>
</dbReference>
<dbReference type="Proteomes" id="UP000044026">
    <property type="component" value="Unassembled WGS sequence"/>
</dbReference>
<organism evidence="9 10">
    <name type="scientific">Capnocytophaga canimorsus</name>
    <dbReference type="NCBI Taxonomy" id="28188"/>
    <lineage>
        <taxon>Bacteria</taxon>
        <taxon>Pseudomonadati</taxon>
        <taxon>Bacteroidota</taxon>
        <taxon>Flavobacteriia</taxon>
        <taxon>Flavobacteriales</taxon>
        <taxon>Flavobacteriaceae</taxon>
        <taxon>Capnocytophaga</taxon>
    </lineage>
</organism>
<evidence type="ECO:0000259" key="7">
    <source>
        <dbReference type="Pfam" id="PF02272"/>
    </source>
</evidence>
<keyword evidence="4 9" id="KW-0378">Hydrolase</keyword>
<dbReference type="Pfam" id="PF02272">
    <property type="entry name" value="DHHA1"/>
    <property type="match status" value="1"/>
</dbReference>
<dbReference type="Pfam" id="PF17768">
    <property type="entry name" value="RecJ_OB"/>
    <property type="match status" value="1"/>
</dbReference>
<evidence type="ECO:0000256" key="5">
    <source>
        <dbReference type="ARBA" id="ARBA00022839"/>
    </source>
</evidence>
<dbReference type="EMBL" id="CDOE01000039">
    <property type="protein sequence ID" value="CEN33611.1"/>
    <property type="molecule type" value="Genomic_DNA"/>
</dbReference>
<dbReference type="GO" id="GO:0006281">
    <property type="term" value="P:DNA repair"/>
    <property type="evidence" value="ECO:0007669"/>
    <property type="project" value="InterPro"/>
</dbReference>
<evidence type="ECO:0000313" key="10">
    <source>
        <dbReference type="Proteomes" id="UP000044026"/>
    </source>
</evidence>
<feature type="domain" description="DDH" evidence="6">
    <location>
        <begin position="80"/>
        <end position="230"/>
    </location>
</feature>
<proteinExistence type="inferred from homology"/>
<evidence type="ECO:0000313" key="9">
    <source>
        <dbReference type="EMBL" id="CEN33611.1"/>
    </source>
</evidence>
<dbReference type="Pfam" id="PF01368">
    <property type="entry name" value="DHH"/>
    <property type="match status" value="1"/>
</dbReference>
<dbReference type="PANTHER" id="PTHR30255">
    <property type="entry name" value="SINGLE-STRANDED-DNA-SPECIFIC EXONUCLEASE RECJ"/>
    <property type="match status" value="1"/>
</dbReference>
<dbReference type="RefSeq" id="WP_041999053.1">
    <property type="nucleotide sequence ID" value="NZ_CP022382.1"/>
</dbReference>
<evidence type="ECO:0000256" key="4">
    <source>
        <dbReference type="ARBA" id="ARBA00022801"/>
    </source>
</evidence>
<keyword evidence="3" id="KW-0540">Nuclease</keyword>
<reference evidence="9 10" key="1">
    <citation type="submission" date="2015-01" db="EMBL/GenBank/DDBJ databases">
        <authorList>
            <person name="Xiang T."/>
            <person name="Song Y."/>
            <person name="Huang L."/>
            <person name="Wang B."/>
            <person name="Wu P."/>
        </authorList>
    </citation>
    <scope>NUCLEOTIDE SEQUENCE [LARGE SCALE GENOMIC DNA]</scope>
    <source>
        <strain evidence="9 10">Cc12</strain>
    </source>
</reference>
<dbReference type="GO" id="GO:0003676">
    <property type="term" value="F:nucleic acid binding"/>
    <property type="evidence" value="ECO:0007669"/>
    <property type="project" value="InterPro"/>
</dbReference>
<dbReference type="PANTHER" id="PTHR30255:SF2">
    <property type="entry name" value="SINGLE-STRANDED-DNA-SPECIFIC EXONUCLEASE RECJ"/>
    <property type="match status" value="1"/>
</dbReference>
<evidence type="ECO:0000256" key="3">
    <source>
        <dbReference type="ARBA" id="ARBA00022722"/>
    </source>
</evidence>
<dbReference type="InterPro" id="IPR041122">
    <property type="entry name" value="RecJ_OB"/>
</dbReference>
<comment type="similarity">
    <text evidence="1">Belongs to the RecJ family.</text>
</comment>
<dbReference type="InterPro" id="IPR001667">
    <property type="entry name" value="DDH_dom"/>
</dbReference>
<evidence type="ECO:0000256" key="2">
    <source>
        <dbReference type="ARBA" id="ARBA00019841"/>
    </source>
</evidence>
<dbReference type="GO" id="GO:0008409">
    <property type="term" value="F:5'-3' exonuclease activity"/>
    <property type="evidence" value="ECO:0007669"/>
    <property type="project" value="InterPro"/>
</dbReference>
<dbReference type="AlphaFoldDB" id="A0A0B7H214"/>
<dbReference type="GO" id="GO:0006310">
    <property type="term" value="P:DNA recombination"/>
    <property type="evidence" value="ECO:0007669"/>
    <property type="project" value="InterPro"/>
</dbReference>
<evidence type="ECO:0000256" key="1">
    <source>
        <dbReference type="ARBA" id="ARBA00005915"/>
    </source>
</evidence>
<keyword evidence="5 9" id="KW-0269">Exonuclease</keyword>
<dbReference type="Gene3D" id="3.90.1640.30">
    <property type="match status" value="1"/>
</dbReference>
<dbReference type="NCBIfam" id="TIGR00644">
    <property type="entry name" value="recJ"/>
    <property type="match status" value="1"/>
</dbReference>
<sequence>MMHHWTFKPKPNPQIVEKLQKELNLSEIPATLLAQRGIFDFEQAKSFFRPSLSDLHNPFLMKDMEKAVQRVLKAIEKEEKILIYGDYDVDGTTSVSLMYLYLKRFTRQLATYIPDRYTEGYGVSFQGVDYAATNGFSLIIALDCGIKDVEKVQYANEKGIDFIICDHHRPSQVIPKAVAVLNPKQTDCNYPYKELCGCGVGFKLIQALNKQMKNPFEQIQPLLDLVAVAIGADIVPITGENRVMMYYGLQILNENPSVGLTALLGLENKPVQMVDIVFRLAPRINSAGRIEHGMFAVKLLTESSYSQAFAKAKQIETFNNERKDLDGSIVQEALHQIQVNQEEEKSATVVYAPHWHKGVIGIVASRLIETYYRPTVVFTKSGEKYAASVRSVQGFDVYEALEQCAEHIEQFGGHKYAAGLTILPEKYLLFKDKFEKVVAKTLPKELKSPQITIDTELPLEKINPKMFQILKQFEPFGPQNMAPIFYAKNVIDTGFAKQIGKENNHLRLTIKDFKGEKFFTAIGFNLGNKLELIKSGKPFEIVYSIEENHWNGNTSLQLKVRDIR</sequence>
<feature type="domain" description="RecJ OB" evidence="8">
    <location>
        <begin position="453"/>
        <end position="562"/>
    </location>
</feature>
<gene>
    <name evidence="9" type="ORF">CCAN12_440020</name>
</gene>
<dbReference type="GeneID" id="69580370"/>
<protein>
    <recommendedName>
        <fullName evidence="2">Single-stranded-DNA-specific exonuclease RecJ</fullName>
    </recommendedName>
</protein>
<evidence type="ECO:0000259" key="6">
    <source>
        <dbReference type="Pfam" id="PF01368"/>
    </source>
</evidence>
<dbReference type="InterPro" id="IPR038763">
    <property type="entry name" value="DHH_sf"/>
</dbReference>
<dbReference type="InterPro" id="IPR051673">
    <property type="entry name" value="SSDNA_exonuclease_RecJ"/>
</dbReference>
<accession>A0A0B7H214</accession>